<sequence length="327" mass="32427">MIAPSPTVANHHAAADHQRPVLARTAGVVLALTVALAVLTLAFALPAVKSKPHAVPIGIAGPTTVTEALQRAAPGAFAVTYYPGVAALRQAVLDRQVYGGLAVDTGGPTLLIATGGSPAVAQLLTQVGASFAQHSATPLTTEDLAPPKAGDPRGAGLAASALPITLASILPAIALVFVVGQRVWIRAAAAVLFAGLMGVTAAALLRYPLGSIDQNFWGVAAGLALGIAAALLFILGLGSLFGRTGLAIGAGLAVLIGNPLSGLTSAPEMLPAGWGTLGQLLPQGATATLLRSTAHFGGAGAESAILVLSCWAAVGTVLMATAALRRT</sequence>
<feature type="transmembrane region" description="Helical" evidence="1">
    <location>
        <begin position="215"/>
        <end position="237"/>
    </location>
</feature>
<dbReference type="RefSeq" id="WP_068001512.1">
    <property type="nucleotide sequence ID" value="NZ_CP015596.1"/>
</dbReference>
<accession>A0A172UU88</accession>
<keyword evidence="3" id="KW-1185">Reference proteome</keyword>
<proteinExistence type="predicted"/>
<evidence type="ECO:0008006" key="4">
    <source>
        <dbReference type="Google" id="ProtNLM"/>
    </source>
</evidence>
<keyword evidence="1" id="KW-0812">Transmembrane</keyword>
<keyword evidence="1" id="KW-1133">Transmembrane helix</keyword>
<dbReference type="Proteomes" id="UP000077143">
    <property type="component" value="Chromosome"/>
</dbReference>
<evidence type="ECO:0000313" key="3">
    <source>
        <dbReference type="Proteomes" id="UP000077143"/>
    </source>
</evidence>
<feature type="transmembrane region" description="Helical" evidence="1">
    <location>
        <begin position="187"/>
        <end position="209"/>
    </location>
</feature>
<protein>
    <recommendedName>
        <fullName evidence="4">ABC transporter permease</fullName>
    </recommendedName>
</protein>
<feature type="transmembrane region" description="Helical" evidence="1">
    <location>
        <begin position="244"/>
        <end position="261"/>
    </location>
</feature>
<gene>
    <name evidence="2" type="ORF">A7U43_27385</name>
</gene>
<dbReference type="KEGG" id="madi:A7U43_27385"/>
<evidence type="ECO:0000313" key="2">
    <source>
        <dbReference type="EMBL" id="ANE82490.1"/>
    </source>
</evidence>
<organism evidence="2 3">
    <name type="scientific">Mycobacterium adipatum</name>
    <dbReference type="NCBI Taxonomy" id="1682113"/>
    <lineage>
        <taxon>Bacteria</taxon>
        <taxon>Bacillati</taxon>
        <taxon>Actinomycetota</taxon>
        <taxon>Actinomycetes</taxon>
        <taxon>Mycobacteriales</taxon>
        <taxon>Mycobacteriaceae</taxon>
        <taxon>Mycobacterium</taxon>
    </lineage>
</organism>
<dbReference type="STRING" id="1682113.A7U43_27385"/>
<dbReference type="EMBL" id="CP015596">
    <property type="protein sequence ID" value="ANE82490.1"/>
    <property type="molecule type" value="Genomic_DNA"/>
</dbReference>
<feature type="transmembrane region" description="Helical" evidence="1">
    <location>
        <begin position="21"/>
        <end position="45"/>
    </location>
</feature>
<evidence type="ECO:0000256" key="1">
    <source>
        <dbReference type="SAM" id="Phobius"/>
    </source>
</evidence>
<feature type="transmembrane region" description="Helical" evidence="1">
    <location>
        <begin position="157"/>
        <end position="180"/>
    </location>
</feature>
<feature type="transmembrane region" description="Helical" evidence="1">
    <location>
        <begin position="304"/>
        <end position="324"/>
    </location>
</feature>
<reference evidence="2 3" key="1">
    <citation type="submission" date="2016-05" db="EMBL/GenBank/DDBJ databases">
        <title>Complete genome sequence of a phthalic acid esters degrading Mycobacterium sp. YC-RL4.</title>
        <authorList>
            <person name="Ren L."/>
            <person name="Fan S."/>
            <person name="Ruth N."/>
            <person name="Jia Y."/>
            <person name="Wang J."/>
            <person name="Qiao C."/>
        </authorList>
    </citation>
    <scope>NUCLEOTIDE SEQUENCE [LARGE SCALE GENOMIC DNA]</scope>
    <source>
        <strain evidence="2 3">YC-RL4</strain>
    </source>
</reference>
<keyword evidence="1" id="KW-0472">Membrane</keyword>
<name>A0A172UU88_9MYCO</name>
<dbReference type="AlphaFoldDB" id="A0A172UU88"/>